<dbReference type="PANTHER" id="PTHR11361">
    <property type="entry name" value="DNA MISMATCH REPAIR PROTEIN MUTS FAMILY MEMBER"/>
    <property type="match status" value="1"/>
</dbReference>
<dbReference type="GO" id="GO:0005634">
    <property type="term" value="C:nucleus"/>
    <property type="evidence" value="ECO:0007669"/>
    <property type="project" value="TreeGrafter"/>
</dbReference>
<feature type="domain" description="DNA mismatch repair protein MutS core" evidence="2">
    <location>
        <begin position="1"/>
        <end position="329"/>
    </location>
</feature>
<comment type="caution">
    <text evidence="3">The sequence shown here is derived from an EMBL/GenBank/DDBJ whole genome shotgun (WGS) entry which is preliminary data.</text>
</comment>
<dbReference type="GO" id="GO:0005524">
    <property type="term" value="F:ATP binding"/>
    <property type="evidence" value="ECO:0007669"/>
    <property type="project" value="InterPro"/>
</dbReference>
<dbReference type="Pfam" id="PF05192">
    <property type="entry name" value="MutS_III"/>
    <property type="match status" value="1"/>
</dbReference>
<accession>A0AAV5A6T8</accession>
<evidence type="ECO:0000313" key="3">
    <source>
        <dbReference type="EMBL" id="GJJ09382.1"/>
    </source>
</evidence>
<dbReference type="PANTHER" id="PTHR11361:SF21">
    <property type="entry name" value="MUTS PROTEIN HOMOLOG 4"/>
    <property type="match status" value="1"/>
</dbReference>
<protein>
    <recommendedName>
        <fullName evidence="2">DNA mismatch repair protein MutS core domain-containing protein</fullName>
    </recommendedName>
</protein>
<dbReference type="SUPFAM" id="SSF48334">
    <property type="entry name" value="DNA repair protein MutS, domain III"/>
    <property type="match status" value="1"/>
</dbReference>
<dbReference type="Pfam" id="PF05190">
    <property type="entry name" value="MutS_IV"/>
    <property type="match status" value="1"/>
</dbReference>
<dbReference type="Proteomes" id="UP001050691">
    <property type="component" value="Unassembled WGS sequence"/>
</dbReference>
<gene>
    <name evidence="3" type="ORF">Clacol_003604</name>
</gene>
<keyword evidence="4" id="KW-1185">Reference proteome</keyword>
<dbReference type="EMBL" id="BPWL01000004">
    <property type="protein sequence ID" value="GJJ09382.1"/>
    <property type="molecule type" value="Genomic_DNA"/>
</dbReference>
<dbReference type="SMART" id="SM00533">
    <property type="entry name" value="MUTSd"/>
    <property type="match status" value="1"/>
</dbReference>
<sequence length="456" mass="51114">MGSRLLRNNLLAPSKVQATIDARLDAVDELIHNEEMYNAVRESLKPLHKADLDKLLSSLITSQLGRKSTSRASCFSTRVAQMLKIRDFLGCLPAVQSAIRTSSSSLLKLLHKILNDERFNTLQNAVSQTFNEDLPLYKKGNKASLHIYVYAVKASINRLLDVARETFRENIGDVYQLCQDISEKYEIQVQINHHATGNYFFLLKRGTLPNAPPKEFIHVTTKGNKISFSTLELKKKNARIKDALDEIMILSDQIVEKLLYDILEDIGILYKASDDRGVNASLSSDSCQIALLDLLWSFAHASIVHNYVRPEFTGVMAVKGGRHPILDADPTFKTALVSNDAYCCTSTCFQLIQGAKVVDGAPQNLGQYGMALANLADIPHSMFEHAMKASERISLINEEQEQKSGVRRIIDRRKALIQTHSRLQRIAKFSTLTQEDLLAFLQKIQAETVIALETQV</sequence>
<dbReference type="GO" id="GO:0007131">
    <property type="term" value="P:reciprocal meiotic recombination"/>
    <property type="evidence" value="ECO:0007669"/>
    <property type="project" value="TreeGrafter"/>
</dbReference>
<dbReference type="InterPro" id="IPR036187">
    <property type="entry name" value="DNA_mismatch_repair_MutS_sf"/>
</dbReference>
<evidence type="ECO:0000259" key="2">
    <source>
        <dbReference type="SMART" id="SM00533"/>
    </source>
</evidence>
<dbReference type="InterPro" id="IPR045076">
    <property type="entry name" value="MutS"/>
</dbReference>
<dbReference type="GO" id="GO:0030983">
    <property type="term" value="F:mismatched DNA binding"/>
    <property type="evidence" value="ECO:0007669"/>
    <property type="project" value="InterPro"/>
</dbReference>
<evidence type="ECO:0000313" key="4">
    <source>
        <dbReference type="Proteomes" id="UP001050691"/>
    </source>
</evidence>
<reference evidence="3" key="1">
    <citation type="submission" date="2021-10" db="EMBL/GenBank/DDBJ databases">
        <title>De novo Genome Assembly of Clathrus columnatus (Basidiomycota, Fungi) Using Illumina and Nanopore Sequence Data.</title>
        <authorList>
            <person name="Ogiso-Tanaka E."/>
            <person name="Itagaki H."/>
            <person name="Hosoya T."/>
            <person name="Hosaka K."/>
        </authorList>
    </citation>
    <scope>NUCLEOTIDE SEQUENCE</scope>
    <source>
        <strain evidence="3">MO-923</strain>
    </source>
</reference>
<dbReference type="Gene3D" id="1.10.1420.10">
    <property type="match status" value="2"/>
</dbReference>
<dbReference type="GO" id="GO:0006298">
    <property type="term" value="P:mismatch repair"/>
    <property type="evidence" value="ECO:0007669"/>
    <property type="project" value="InterPro"/>
</dbReference>
<dbReference type="InterPro" id="IPR007696">
    <property type="entry name" value="DNA_mismatch_repair_MutS_core"/>
</dbReference>
<organism evidence="3 4">
    <name type="scientific">Clathrus columnatus</name>
    <dbReference type="NCBI Taxonomy" id="1419009"/>
    <lineage>
        <taxon>Eukaryota</taxon>
        <taxon>Fungi</taxon>
        <taxon>Dikarya</taxon>
        <taxon>Basidiomycota</taxon>
        <taxon>Agaricomycotina</taxon>
        <taxon>Agaricomycetes</taxon>
        <taxon>Phallomycetidae</taxon>
        <taxon>Phallales</taxon>
        <taxon>Clathraceae</taxon>
        <taxon>Clathrus</taxon>
    </lineage>
</organism>
<dbReference type="AlphaFoldDB" id="A0AAV5A6T8"/>
<dbReference type="GO" id="GO:0140664">
    <property type="term" value="F:ATP-dependent DNA damage sensor activity"/>
    <property type="evidence" value="ECO:0007669"/>
    <property type="project" value="InterPro"/>
</dbReference>
<dbReference type="InterPro" id="IPR007861">
    <property type="entry name" value="DNA_mismatch_repair_MutS_clamp"/>
</dbReference>
<comment type="similarity">
    <text evidence="1">Belongs to the DNA mismatch repair MutS family.</text>
</comment>
<evidence type="ECO:0000256" key="1">
    <source>
        <dbReference type="ARBA" id="ARBA00006271"/>
    </source>
</evidence>
<proteinExistence type="inferred from homology"/>
<name>A0AAV5A6T8_9AGAM</name>